<accession>A0A381J8J9</accession>
<keyword evidence="2" id="KW-1185">Reference proteome</keyword>
<organism evidence="1 2">
    <name type="scientific">Clostridium putrefaciens</name>
    <dbReference type="NCBI Taxonomy" id="99675"/>
    <lineage>
        <taxon>Bacteria</taxon>
        <taxon>Bacillati</taxon>
        <taxon>Bacillota</taxon>
        <taxon>Clostridia</taxon>
        <taxon>Eubacteriales</taxon>
        <taxon>Clostridiaceae</taxon>
        <taxon>Clostridium</taxon>
    </lineage>
</organism>
<evidence type="ECO:0008006" key="3">
    <source>
        <dbReference type="Google" id="ProtNLM"/>
    </source>
</evidence>
<proteinExistence type="predicted"/>
<dbReference type="EMBL" id="UFWZ01000001">
    <property type="protein sequence ID" value="SUY47590.1"/>
    <property type="molecule type" value="Genomic_DNA"/>
</dbReference>
<dbReference type="AlphaFoldDB" id="A0A381J8J9"/>
<reference evidence="1 2" key="1">
    <citation type="submission" date="2018-06" db="EMBL/GenBank/DDBJ databases">
        <authorList>
            <consortium name="Pathogen Informatics"/>
            <person name="Doyle S."/>
        </authorList>
    </citation>
    <scope>NUCLEOTIDE SEQUENCE [LARGE SCALE GENOMIC DNA]</scope>
    <source>
        <strain evidence="1 2">NCTC9836</strain>
    </source>
</reference>
<sequence length="572" mass="66535">MKSIIRKLIITGILAISLAGCTNIGTKKDTKDSIFYLNPVNTEEFYALDSKGEKKKVANNISNVMYSKGLNKYIGINKDKSLIAIDKDEVIDEIDTFVLYIDEMTKDSTTIYYINEDGELYEREKASTENIRIAKNVMEYKYLGKNAICYRTKDLNLYIKKEGKERLKVASKVSHFKISEDLKKVIYISSQNLYIEDIDKETKEEILTGGSKLLEAEFIRNKDLVYIINNESEESGGKLYYKPYEGKAEEISEEVIGMKLLPSGRGVYYLDAKRKLYFKEFKTKESVELSENVMFLKNSTDSDAYIIDMDRNLKKVSVKGDEEEELLKDVNHSIAYKNKVVAKSSENILYVNSEEVDSNVDVFYVNGKEIVYLKTSGEILVKTYKDKPKVVIEDYKIYKDIYFLDTKVYTNLFTIKDLEGYWVNKDNKDIMMSFSEDTFSEVTPYYFWKYSMKVDTSKFNEIKISLGNMEFNKKTFNKRDENTIDDFTAVYKRVNKDVYVDYETKMKNIKDCAAKILGEEAACANVMERDGHKYYVYVNNINNPYYPIVIDENIKVYKYDDFIKAKELIPIN</sequence>
<evidence type="ECO:0000313" key="2">
    <source>
        <dbReference type="Proteomes" id="UP000254664"/>
    </source>
</evidence>
<gene>
    <name evidence="1" type="ORF">NCTC9836_01925</name>
</gene>
<dbReference type="PROSITE" id="PS51257">
    <property type="entry name" value="PROKAR_LIPOPROTEIN"/>
    <property type="match status" value="1"/>
</dbReference>
<dbReference type="OrthoDB" id="1946350at2"/>
<evidence type="ECO:0000313" key="1">
    <source>
        <dbReference type="EMBL" id="SUY47590.1"/>
    </source>
</evidence>
<name>A0A381J8J9_9CLOT</name>
<dbReference type="SUPFAM" id="SSF69304">
    <property type="entry name" value="Tricorn protease N-terminal domain"/>
    <property type="match status" value="1"/>
</dbReference>
<dbReference type="RefSeq" id="WP_115641536.1">
    <property type="nucleotide sequence ID" value="NZ_UFWZ01000001.1"/>
</dbReference>
<protein>
    <recommendedName>
        <fullName evidence="3">Lipoprotein</fullName>
    </recommendedName>
</protein>
<dbReference type="Proteomes" id="UP000254664">
    <property type="component" value="Unassembled WGS sequence"/>
</dbReference>